<name>D5MJS5_METO1</name>
<gene>
    <name evidence="2" type="ORF">DAMO_0429</name>
</gene>
<dbReference type="AlphaFoldDB" id="D5MJS5"/>
<dbReference type="EMBL" id="FP565575">
    <property type="protein sequence ID" value="CBE67508.1"/>
    <property type="molecule type" value="Genomic_DNA"/>
</dbReference>
<evidence type="ECO:0000256" key="1">
    <source>
        <dbReference type="SAM" id="MobiDB-lite"/>
    </source>
</evidence>
<accession>D5MJS5</accession>
<sequence>MTDPTITRLHYKADIKLTGSLEPPFIEAIRGAVLKLAGEQIYGHRSQNSSSRSPFCTLPSAPA</sequence>
<dbReference type="HOGENOM" id="CLU_2877431_0_0_0"/>
<dbReference type="KEGG" id="mox:DAMO_0429"/>
<reference evidence="2 3" key="1">
    <citation type="journal article" date="2010" name="Nature">
        <title>Nitrite-driven anaerobic methane oxidation by oxygenic bacteria.</title>
        <authorList>
            <person name="Ettwig K.F."/>
            <person name="Butler M.K."/>
            <person name="Le Paslier D."/>
            <person name="Pelletier E."/>
            <person name="Mangenot S."/>
            <person name="Kuypers M.M.M."/>
            <person name="Schreiber F."/>
            <person name="Dutilh B.E."/>
            <person name="Zedelius J."/>
            <person name="de Beer D."/>
            <person name="Gloerich J."/>
            <person name="Wessels H.J.C.T."/>
            <person name="van Allen T."/>
            <person name="Luesken F."/>
            <person name="Wu M."/>
            <person name="van de Pas-Schoonen K.T."/>
            <person name="Op den Camp H.J.M."/>
            <person name="Janssen-Megens E.M."/>
            <person name="Francoijs K-J."/>
            <person name="Stunnenberg H."/>
            <person name="Weissenbach J."/>
            <person name="Jetten M.S.M."/>
            <person name="Strous M."/>
        </authorList>
    </citation>
    <scope>NUCLEOTIDE SEQUENCE [LARGE SCALE GENOMIC DNA]</scope>
</reference>
<protein>
    <submittedName>
        <fullName evidence="2">Uncharacterized protein</fullName>
    </submittedName>
</protein>
<evidence type="ECO:0000313" key="2">
    <source>
        <dbReference type="EMBL" id="CBE67508.1"/>
    </source>
</evidence>
<proteinExistence type="predicted"/>
<feature type="region of interest" description="Disordered" evidence="1">
    <location>
        <begin position="44"/>
        <end position="63"/>
    </location>
</feature>
<organism evidence="2 3">
    <name type="scientific">Methylomirabilis oxygeniifera</name>
    <dbReference type="NCBI Taxonomy" id="671143"/>
    <lineage>
        <taxon>Bacteria</taxon>
        <taxon>Candidatus Methylomirabilota</taxon>
        <taxon>Candidatus Methylomirabilia</taxon>
        <taxon>Candidatus Methylomirabilales</taxon>
        <taxon>Candidatus Methylomirabilaceae</taxon>
        <taxon>Candidatus Methylomirabilis</taxon>
    </lineage>
</organism>
<feature type="compositionally biased region" description="Polar residues" evidence="1">
    <location>
        <begin position="45"/>
        <end position="54"/>
    </location>
</feature>
<evidence type="ECO:0000313" key="3">
    <source>
        <dbReference type="Proteomes" id="UP000006898"/>
    </source>
</evidence>
<dbReference type="Proteomes" id="UP000006898">
    <property type="component" value="Chromosome"/>
</dbReference>